<dbReference type="InterPro" id="IPR048110">
    <property type="entry name" value="SA1362/YqhP-like"/>
</dbReference>
<dbReference type="RefSeq" id="WP_115772904.1">
    <property type="nucleotide sequence ID" value="NZ_PIOC01000014.1"/>
</dbReference>
<dbReference type="EMBL" id="PIOC01000014">
    <property type="protein sequence ID" value="RDW19169.1"/>
    <property type="molecule type" value="Genomic_DNA"/>
</dbReference>
<keyword evidence="1" id="KW-0812">Transmembrane</keyword>
<dbReference type="NCBIfam" id="NF041554">
    <property type="entry name" value="SA1362_fam"/>
    <property type="match status" value="1"/>
</dbReference>
<organism evidence="2 3">
    <name type="scientific">Oceanobacillus arenosus</name>
    <dbReference type="NCBI Taxonomy" id="1229153"/>
    <lineage>
        <taxon>Bacteria</taxon>
        <taxon>Bacillati</taxon>
        <taxon>Bacillota</taxon>
        <taxon>Bacilli</taxon>
        <taxon>Bacillales</taxon>
        <taxon>Bacillaceae</taxon>
        <taxon>Oceanobacillus</taxon>
    </lineage>
</organism>
<dbReference type="Proteomes" id="UP000257143">
    <property type="component" value="Unassembled WGS sequence"/>
</dbReference>
<evidence type="ECO:0000313" key="3">
    <source>
        <dbReference type="Proteomes" id="UP000257143"/>
    </source>
</evidence>
<gene>
    <name evidence="2" type="ORF">CWR48_08960</name>
</gene>
<reference evidence="3" key="1">
    <citation type="submission" date="2017-11" db="EMBL/GenBank/DDBJ databases">
        <authorList>
            <person name="Zhu W."/>
        </authorList>
    </citation>
    <scope>NUCLEOTIDE SEQUENCE [LARGE SCALE GENOMIC DNA]</scope>
    <source>
        <strain evidence="3">CAU 1183</strain>
    </source>
</reference>
<proteinExistence type="predicted"/>
<keyword evidence="1" id="KW-1133">Transmembrane helix</keyword>
<name>A0A3D8PVJ3_9BACI</name>
<accession>A0A3D8PVJ3</accession>
<protein>
    <submittedName>
        <fullName evidence="2">Uncharacterized protein</fullName>
    </submittedName>
</protein>
<dbReference type="AlphaFoldDB" id="A0A3D8PVJ3"/>
<comment type="caution">
    <text evidence="2">The sequence shown here is derived from an EMBL/GenBank/DDBJ whole genome shotgun (WGS) entry which is preliminary data.</text>
</comment>
<keyword evidence="3" id="KW-1185">Reference proteome</keyword>
<feature type="transmembrane region" description="Helical" evidence="1">
    <location>
        <begin position="7"/>
        <end position="26"/>
    </location>
</feature>
<evidence type="ECO:0000256" key="1">
    <source>
        <dbReference type="SAM" id="Phobius"/>
    </source>
</evidence>
<sequence>MVRKTISIVTYLIIGLAVVGLVSQLFTNTANFLFTILIVIGSSAAIFAVFYFVFLRNRTPSNDMKKYKKAVRLSKAKYKADNNIRRTKVVNKKQPDLLKKKKIKRTATHLRVIEGNKSKRKDRASL</sequence>
<keyword evidence="1" id="KW-0472">Membrane</keyword>
<evidence type="ECO:0000313" key="2">
    <source>
        <dbReference type="EMBL" id="RDW19169.1"/>
    </source>
</evidence>
<feature type="transmembrane region" description="Helical" evidence="1">
    <location>
        <begin position="32"/>
        <end position="55"/>
    </location>
</feature>
<dbReference type="OrthoDB" id="2974227at2"/>